<dbReference type="Pfam" id="PF00160">
    <property type="entry name" value="Pro_isomerase"/>
    <property type="match status" value="1"/>
</dbReference>
<evidence type="ECO:0000256" key="2">
    <source>
        <dbReference type="ARBA" id="ARBA00023110"/>
    </source>
</evidence>
<reference evidence="6 7" key="1">
    <citation type="submission" date="2023-12" db="EMBL/GenBank/DDBJ databases">
        <title>Thiobacillus sedimentum sp. nov., a chemolithoautotrophic sulfur-oxidizing bacterium isolated from freshwater sediment.</title>
        <authorList>
            <person name="Luo J."/>
            <person name="Dai C."/>
        </authorList>
    </citation>
    <scope>NUCLEOTIDE SEQUENCE [LARGE SCALE GENOMIC DNA]</scope>
    <source>
        <strain evidence="6 7">SCUT-2</strain>
    </source>
</reference>
<dbReference type="Proteomes" id="UP001334732">
    <property type="component" value="Chromosome"/>
</dbReference>
<evidence type="ECO:0000313" key="6">
    <source>
        <dbReference type="EMBL" id="WRS38569.1"/>
    </source>
</evidence>
<evidence type="ECO:0000259" key="5">
    <source>
        <dbReference type="PROSITE" id="PS50072"/>
    </source>
</evidence>
<comment type="catalytic activity">
    <reaction evidence="4">
        <text>[protein]-peptidylproline (omega=180) = [protein]-peptidylproline (omega=0)</text>
        <dbReference type="Rhea" id="RHEA:16237"/>
        <dbReference type="Rhea" id="RHEA-COMP:10747"/>
        <dbReference type="Rhea" id="RHEA-COMP:10748"/>
        <dbReference type="ChEBI" id="CHEBI:83833"/>
        <dbReference type="ChEBI" id="CHEBI:83834"/>
        <dbReference type="EC" id="5.2.1.8"/>
    </reaction>
</comment>
<dbReference type="InterPro" id="IPR002130">
    <property type="entry name" value="Cyclophilin-type_PPIase_dom"/>
</dbReference>
<dbReference type="PANTHER" id="PTHR43246">
    <property type="entry name" value="PEPTIDYL-PROLYL CIS-TRANS ISOMERASE CYP38, CHLOROPLASTIC"/>
    <property type="match status" value="1"/>
</dbReference>
<dbReference type="SUPFAM" id="SSF50891">
    <property type="entry name" value="Cyclophilin-like"/>
    <property type="match status" value="1"/>
</dbReference>
<comment type="similarity">
    <text evidence="1 4">Belongs to the cyclophilin-type PPIase family.</text>
</comment>
<dbReference type="InterPro" id="IPR044665">
    <property type="entry name" value="E_coli_cyclophilin_A-like"/>
</dbReference>
<dbReference type="PROSITE" id="PS00170">
    <property type="entry name" value="CSA_PPIASE_1"/>
    <property type="match status" value="1"/>
</dbReference>
<dbReference type="EC" id="5.2.1.8" evidence="4"/>
<dbReference type="EMBL" id="CP141769">
    <property type="protein sequence ID" value="WRS38569.1"/>
    <property type="molecule type" value="Genomic_DNA"/>
</dbReference>
<sequence>MIRVSLLSIPLFLAAIVFGMSGCGAGEPGKQTVSTAPAPGQPPNPRVLIETSQGDITVELFPRNAPKSVANFLGYVKRGFYDGTIFHRVIPGFMIQGGGMTADLAEKPRGAPIPNEADNGLRNLRGTLAMARMADPGSASSQFFINVADNRFLDHHGKSDDTWGYAVFGQVTSGMDVVDAIVAVPRGSRGPYDDVPNAPVVMKRVSVLPAAAAVRPEPVEGAKP</sequence>
<dbReference type="RefSeq" id="WP_324779100.1">
    <property type="nucleotide sequence ID" value="NZ_CP141769.1"/>
</dbReference>
<accession>A0ABZ1CHA8</accession>
<dbReference type="PRINTS" id="PR00153">
    <property type="entry name" value="CSAPPISMRASE"/>
</dbReference>
<evidence type="ECO:0000256" key="1">
    <source>
        <dbReference type="ARBA" id="ARBA00007365"/>
    </source>
</evidence>
<keyword evidence="7" id="KW-1185">Reference proteome</keyword>
<proteinExistence type="inferred from homology"/>
<evidence type="ECO:0000256" key="3">
    <source>
        <dbReference type="ARBA" id="ARBA00023235"/>
    </source>
</evidence>
<dbReference type="Gene3D" id="2.40.100.10">
    <property type="entry name" value="Cyclophilin-like"/>
    <property type="match status" value="1"/>
</dbReference>
<dbReference type="PROSITE" id="PS50072">
    <property type="entry name" value="CSA_PPIASE_2"/>
    <property type="match status" value="1"/>
</dbReference>
<keyword evidence="2 4" id="KW-0697">Rotamase</keyword>
<name>A0ABZ1CHA8_9PROT</name>
<dbReference type="GO" id="GO:0016853">
    <property type="term" value="F:isomerase activity"/>
    <property type="evidence" value="ECO:0007669"/>
    <property type="project" value="UniProtKB-KW"/>
</dbReference>
<gene>
    <name evidence="6" type="ORF">VA613_11210</name>
</gene>
<comment type="function">
    <text evidence="4">PPIases accelerate the folding of proteins. It catalyzes the cis-trans isomerization of proline imidic peptide bonds in oligopeptides.</text>
</comment>
<evidence type="ECO:0000313" key="7">
    <source>
        <dbReference type="Proteomes" id="UP001334732"/>
    </source>
</evidence>
<evidence type="ECO:0000256" key="4">
    <source>
        <dbReference type="RuleBase" id="RU363019"/>
    </source>
</evidence>
<dbReference type="PROSITE" id="PS51257">
    <property type="entry name" value="PROKAR_LIPOPROTEIN"/>
    <property type="match status" value="1"/>
</dbReference>
<keyword evidence="3 4" id="KW-0413">Isomerase</keyword>
<feature type="domain" description="PPIase cyclophilin-type" evidence="5">
    <location>
        <begin position="50"/>
        <end position="207"/>
    </location>
</feature>
<dbReference type="InterPro" id="IPR020892">
    <property type="entry name" value="Cyclophilin-type_PPIase_CS"/>
</dbReference>
<dbReference type="InterPro" id="IPR029000">
    <property type="entry name" value="Cyclophilin-like_dom_sf"/>
</dbReference>
<protein>
    <recommendedName>
        <fullName evidence="4">Peptidyl-prolyl cis-trans isomerase</fullName>
        <shortName evidence="4">PPIase</shortName>
        <ecNumber evidence="4">5.2.1.8</ecNumber>
    </recommendedName>
</protein>
<organism evidence="6 7">
    <name type="scientific">Thiobacillus sedimenti</name>
    <dbReference type="NCBI Taxonomy" id="3110231"/>
    <lineage>
        <taxon>Bacteria</taxon>
        <taxon>Pseudomonadati</taxon>
        <taxon>Pseudomonadota</taxon>
        <taxon>Betaproteobacteria</taxon>
        <taxon>Nitrosomonadales</taxon>
        <taxon>Thiobacillaceae</taxon>
        <taxon>Thiobacillus</taxon>
    </lineage>
</organism>
<dbReference type="CDD" id="cd01920">
    <property type="entry name" value="cyclophilin_EcCYP_like"/>
    <property type="match status" value="1"/>
</dbReference>